<dbReference type="Gene3D" id="1.10.1660.10">
    <property type="match status" value="1"/>
</dbReference>
<dbReference type="PROSITE" id="PS50937">
    <property type="entry name" value="HTH_MERR_2"/>
    <property type="match status" value="1"/>
</dbReference>
<dbReference type="InterPro" id="IPR000551">
    <property type="entry name" value="MerR-type_HTH_dom"/>
</dbReference>
<keyword evidence="2" id="KW-0175">Coiled coil</keyword>
<dbReference type="RefSeq" id="WP_179940132.1">
    <property type="nucleotide sequence ID" value="NZ_JACBYF010000002.1"/>
</dbReference>
<dbReference type="Pfam" id="PF07739">
    <property type="entry name" value="TipAS"/>
    <property type="match status" value="1"/>
</dbReference>
<protein>
    <submittedName>
        <fullName evidence="4">MerR family transcriptional regulator</fullName>
    </submittedName>
</protein>
<dbReference type="Proteomes" id="UP000531840">
    <property type="component" value="Unassembled WGS sequence"/>
</dbReference>
<dbReference type="InterPro" id="IPR047057">
    <property type="entry name" value="MerR_fam"/>
</dbReference>
<proteinExistence type="predicted"/>
<evidence type="ECO:0000256" key="1">
    <source>
        <dbReference type="ARBA" id="ARBA00023125"/>
    </source>
</evidence>
<dbReference type="SMART" id="SM00422">
    <property type="entry name" value="HTH_MERR"/>
    <property type="match status" value="1"/>
</dbReference>
<gene>
    <name evidence="4" type="ORF">HZY85_01455</name>
</gene>
<reference evidence="4 5" key="1">
    <citation type="submission" date="2020-07" db="EMBL/GenBank/DDBJ databases">
        <title>MOT database genomes.</title>
        <authorList>
            <person name="Joseph S."/>
            <person name="Aduse-Opoku J."/>
            <person name="Hashim A."/>
            <person name="Wade W."/>
            <person name="Curtis M."/>
        </authorList>
    </citation>
    <scope>NUCLEOTIDE SEQUENCE [LARGE SCALE GENOMIC DNA]</scope>
    <source>
        <strain evidence="4 5">CIP 106318</strain>
    </source>
</reference>
<dbReference type="EMBL" id="JACBYF010000002">
    <property type="protein sequence ID" value="NYS46862.1"/>
    <property type="molecule type" value="Genomic_DNA"/>
</dbReference>
<evidence type="ECO:0000259" key="3">
    <source>
        <dbReference type="PROSITE" id="PS50937"/>
    </source>
</evidence>
<evidence type="ECO:0000256" key="2">
    <source>
        <dbReference type="SAM" id="Coils"/>
    </source>
</evidence>
<comment type="caution">
    <text evidence="4">The sequence shown here is derived from an EMBL/GenBank/DDBJ whole genome shotgun (WGS) entry which is preliminary data.</text>
</comment>
<feature type="domain" description="HTH merR-type" evidence="3">
    <location>
        <begin position="3"/>
        <end position="72"/>
    </location>
</feature>
<dbReference type="InterPro" id="IPR012925">
    <property type="entry name" value="TipAS_dom"/>
</dbReference>
<keyword evidence="5" id="KW-1185">Reference proteome</keyword>
<organism evidence="4 5">
    <name type="scientific">Gemelliphila palaticanis</name>
    <dbReference type="NCBI Taxonomy" id="81950"/>
    <lineage>
        <taxon>Bacteria</taxon>
        <taxon>Bacillati</taxon>
        <taxon>Bacillota</taxon>
        <taxon>Bacilli</taxon>
        <taxon>Bacillales</taxon>
        <taxon>Gemellaceae</taxon>
        <taxon>Gemelliphila</taxon>
    </lineage>
</organism>
<dbReference type="SUPFAM" id="SSF89082">
    <property type="entry name" value="Antibiotic binding domain of TipA-like multidrug resistance regulators"/>
    <property type="match status" value="1"/>
</dbReference>
<dbReference type="SUPFAM" id="SSF46955">
    <property type="entry name" value="Putative DNA-binding domain"/>
    <property type="match status" value="1"/>
</dbReference>
<evidence type="ECO:0000313" key="5">
    <source>
        <dbReference type="Proteomes" id="UP000531840"/>
    </source>
</evidence>
<dbReference type="CDD" id="cd01106">
    <property type="entry name" value="HTH_TipAL-Mta"/>
    <property type="match status" value="1"/>
</dbReference>
<feature type="coiled-coil region" evidence="2">
    <location>
        <begin position="78"/>
        <end position="112"/>
    </location>
</feature>
<dbReference type="Pfam" id="PF13411">
    <property type="entry name" value="MerR_1"/>
    <property type="match status" value="1"/>
</dbReference>
<dbReference type="PANTHER" id="PTHR30204:SF96">
    <property type="entry name" value="CHROMOSOME-ANCHORING PROTEIN RACA"/>
    <property type="match status" value="1"/>
</dbReference>
<evidence type="ECO:0000313" key="4">
    <source>
        <dbReference type="EMBL" id="NYS46862.1"/>
    </source>
</evidence>
<name>A0ABX2SXB3_9BACL</name>
<dbReference type="InterPro" id="IPR009061">
    <property type="entry name" value="DNA-bd_dom_put_sf"/>
</dbReference>
<dbReference type="PANTHER" id="PTHR30204">
    <property type="entry name" value="REDOX-CYCLING DRUG-SENSING TRANSCRIPTIONAL ACTIVATOR SOXR"/>
    <property type="match status" value="1"/>
</dbReference>
<sequence length="244" mass="29426">MKNYTIQEIIQITNVSKRTLHYYDTIDLLKPNKNKDNGYREYSHDNLIKLQKILFFKNVGLSLKEVTEIIDLDELEQKLVLEKHKVTLEEKIENLKDTLEKLESIINGSTLEEEIFQKDNFIQNQYKKEANIKYKDTEEYNYFENYNKANNFNNKELQDYIDTIYRNLYSKIGRPVSNSEVQFEINNLYSKFKEIMNCSKEVFYYICLGYVEDERFNSYFKKFGDKNLPKFILEAVEHYLHKNK</sequence>
<accession>A0ABX2SXB3</accession>
<dbReference type="InterPro" id="IPR036244">
    <property type="entry name" value="TipA-like_antibiotic-bd"/>
</dbReference>
<dbReference type="Gene3D" id="1.10.490.50">
    <property type="entry name" value="Antibiotic binding domain of TipA-like multidrug resistance regulators"/>
    <property type="match status" value="1"/>
</dbReference>
<keyword evidence="1" id="KW-0238">DNA-binding</keyword>